<keyword evidence="4 8" id="KW-1133">Transmembrane helix</keyword>
<sequence length="683" mass="71426">MSPKVSTPICSSDCAVGASTMPVGVLMSLLTVPPRSGELFDVSTISDAGHSRTPRVQVLMPVHTASLGRGQRPLVEWETQPVTVASGGITGVKKPSPQRQPGEDTAAHLAVPLPAVPPSAAGALRTDAPAPGEGVPTPRVSLLRQVTASQLAADGTPVPSGTQAGPAASSGSEAPPARPAGHAGGTTQSPAEASPSTSPYVLQQGASTTAVPQQAHPQARRLLRRFIEDQAPPTTTFNIVDRLVGSPYANPTVAPTPESVEELARPVLLFALDLAEAMFRWGAGALDVETSVIAVTASLGLRHVDVDITNQSVHLNHAPPEGLPVSMLRVVRSSSDNYAGLTLVHQLVADITAGRVGLEFARNRLRSIRRRHKPYSKPIVLAAGALFAGFFVLVIGGSVNGALAATGSSLLVTLVTRLGSRWSVPSFFSVAAGMFVATVVAFVLFQLDWLSHPELVVAGGMMLLLPSGRFVSAVQDGIYGFPVTAVGRLFSALLTYASIISGILVGVAAWRAFSTRDLDLAAAPDSPSLPLPILCLLVAGAVVCGAVVQQVALRHLWIIAAISVAGYLVLRLFTDYVWHSPRLAPAIAAVVIGLLARWIGLRIGTTPLVLAVPAIVILLPGLSIFRAMYRMADDNEISAGLVGMFNAFAVIMGIAAGVALGDTLARPFTKDWNARARKRIRRR</sequence>
<comment type="subcellular location">
    <subcellularLocation>
        <location evidence="1">Cell membrane</location>
        <topology evidence="1">Multi-pass membrane protein</topology>
    </subcellularLocation>
</comment>
<feature type="region of interest" description="Disordered" evidence="7">
    <location>
        <begin position="117"/>
        <end position="138"/>
    </location>
</feature>
<dbReference type="PANTHER" id="PTHR34390:SF2">
    <property type="entry name" value="SUCCINATE TRANSPORTER SUBUNIT YJJP-RELATED"/>
    <property type="match status" value="1"/>
</dbReference>
<gene>
    <name evidence="11" type="ORF">DWB68_07345</name>
</gene>
<evidence type="ECO:0000259" key="9">
    <source>
        <dbReference type="Pfam" id="PF06738"/>
    </source>
</evidence>
<feature type="transmembrane region" description="Helical" evidence="8">
    <location>
        <begin position="608"/>
        <end position="629"/>
    </location>
</feature>
<feature type="transmembrane region" description="Helical" evidence="8">
    <location>
        <begin position="529"/>
        <end position="548"/>
    </location>
</feature>
<accession>A0A399JA04</accession>
<feature type="transmembrane region" description="Helical" evidence="8">
    <location>
        <begin position="379"/>
        <end position="396"/>
    </location>
</feature>
<feature type="transmembrane region" description="Helical" evidence="8">
    <location>
        <begin position="455"/>
        <end position="474"/>
    </location>
</feature>
<evidence type="ECO:0000256" key="7">
    <source>
        <dbReference type="SAM" id="MobiDB-lite"/>
    </source>
</evidence>
<feature type="region of interest" description="Disordered" evidence="7">
    <location>
        <begin position="152"/>
        <end position="217"/>
    </location>
</feature>
<feature type="compositionally biased region" description="Polar residues" evidence="7">
    <location>
        <begin position="186"/>
        <end position="216"/>
    </location>
</feature>
<keyword evidence="12" id="KW-1185">Reference proteome</keyword>
<feature type="domain" description="Threonine/Serine exporter ThrE" evidence="10">
    <location>
        <begin position="537"/>
        <end position="662"/>
    </location>
</feature>
<dbReference type="InterPro" id="IPR050539">
    <property type="entry name" value="ThrE_Dicarb/AminoAcid_Exp"/>
</dbReference>
<keyword evidence="2" id="KW-1003">Cell membrane</keyword>
<dbReference type="AlphaFoldDB" id="A0A399JA04"/>
<dbReference type="GO" id="GO:0005886">
    <property type="term" value="C:plasma membrane"/>
    <property type="evidence" value="ECO:0007669"/>
    <property type="project" value="UniProtKB-SubCell"/>
</dbReference>
<evidence type="ECO:0000256" key="2">
    <source>
        <dbReference type="ARBA" id="ARBA00022475"/>
    </source>
</evidence>
<feature type="domain" description="Threonine/serine exporter-like N-terminal" evidence="9">
    <location>
        <begin position="270"/>
        <end position="508"/>
    </location>
</feature>
<evidence type="ECO:0000313" key="12">
    <source>
        <dbReference type="Proteomes" id="UP000265419"/>
    </source>
</evidence>
<reference evidence="11 12" key="1">
    <citation type="submission" date="2018-07" db="EMBL/GenBank/DDBJ databases">
        <title>Arthrobacter sp. nov., isolated from raw cow's milk with high bacterial count.</title>
        <authorList>
            <person name="Hahne J."/>
            <person name="Isele D."/>
            <person name="Lipski A."/>
        </authorList>
    </citation>
    <scope>NUCLEOTIDE SEQUENCE [LARGE SCALE GENOMIC DNA]</scope>
    <source>
        <strain evidence="11 12">JZ R-35</strain>
    </source>
</reference>
<dbReference type="Pfam" id="PF06738">
    <property type="entry name" value="ThrE"/>
    <property type="match status" value="1"/>
</dbReference>
<dbReference type="InterPro" id="IPR010619">
    <property type="entry name" value="ThrE-like_N"/>
</dbReference>
<feature type="transmembrane region" description="Helical" evidence="8">
    <location>
        <begin position="427"/>
        <end position="449"/>
    </location>
</feature>
<name>A0A399JA04_9MICC</name>
<evidence type="ECO:0000256" key="5">
    <source>
        <dbReference type="ARBA" id="ARBA00023136"/>
    </source>
</evidence>
<dbReference type="GO" id="GO:0015744">
    <property type="term" value="P:succinate transport"/>
    <property type="evidence" value="ECO:0007669"/>
    <property type="project" value="TreeGrafter"/>
</dbReference>
<organism evidence="11 12">
    <name type="scientific">Galactobacter valiniphilus</name>
    <dbReference type="NCBI Taxonomy" id="2676122"/>
    <lineage>
        <taxon>Bacteria</taxon>
        <taxon>Bacillati</taxon>
        <taxon>Actinomycetota</taxon>
        <taxon>Actinomycetes</taxon>
        <taxon>Micrococcales</taxon>
        <taxon>Micrococcaceae</taxon>
        <taxon>Galactobacter</taxon>
    </lineage>
</organism>
<dbReference type="Proteomes" id="UP000265419">
    <property type="component" value="Unassembled WGS sequence"/>
</dbReference>
<dbReference type="Pfam" id="PF12821">
    <property type="entry name" value="ThrE_2"/>
    <property type="match status" value="1"/>
</dbReference>
<proteinExistence type="inferred from homology"/>
<evidence type="ECO:0000256" key="3">
    <source>
        <dbReference type="ARBA" id="ARBA00022692"/>
    </source>
</evidence>
<evidence type="ECO:0000256" key="6">
    <source>
        <dbReference type="ARBA" id="ARBA00034125"/>
    </source>
</evidence>
<feature type="transmembrane region" description="Helical" evidence="8">
    <location>
        <begin position="583"/>
        <end position="601"/>
    </location>
</feature>
<feature type="transmembrane region" description="Helical" evidence="8">
    <location>
        <begin position="641"/>
        <end position="660"/>
    </location>
</feature>
<dbReference type="InterPro" id="IPR024528">
    <property type="entry name" value="ThrE_2"/>
</dbReference>
<protein>
    <submittedName>
        <fullName evidence="11">Threonine/serine exporter family protein</fullName>
    </submittedName>
</protein>
<dbReference type="EMBL" id="QQXK01000012">
    <property type="protein sequence ID" value="RII42368.1"/>
    <property type="molecule type" value="Genomic_DNA"/>
</dbReference>
<dbReference type="PANTHER" id="PTHR34390">
    <property type="entry name" value="UPF0442 PROTEIN YJJB-RELATED"/>
    <property type="match status" value="1"/>
</dbReference>
<feature type="transmembrane region" description="Helical" evidence="8">
    <location>
        <begin position="555"/>
        <end position="577"/>
    </location>
</feature>
<evidence type="ECO:0000259" key="10">
    <source>
        <dbReference type="Pfam" id="PF12821"/>
    </source>
</evidence>
<comment type="similarity">
    <text evidence="6">Belongs to the ThrE exporter (TC 2.A.79) family.</text>
</comment>
<evidence type="ECO:0000256" key="1">
    <source>
        <dbReference type="ARBA" id="ARBA00004651"/>
    </source>
</evidence>
<keyword evidence="5 8" id="KW-0472">Membrane</keyword>
<evidence type="ECO:0000256" key="8">
    <source>
        <dbReference type="SAM" id="Phobius"/>
    </source>
</evidence>
<keyword evidence="3 8" id="KW-0812">Transmembrane</keyword>
<feature type="compositionally biased region" description="Low complexity" evidence="7">
    <location>
        <begin position="164"/>
        <end position="181"/>
    </location>
</feature>
<evidence type="ECO:0000313" key="11">
    <source>
        <dbReference type="EMBL" id="RII42368.1"/>
    </source>
</evidence>
<feature type="transmembrane region" description="Helical" evidence="8">
    <location>
        <begin position="486"/>
        <end position="509"/>
    </location>
</feature>
<comment type="caution">
    <text evidence="11">The sequence shown here is derived from an EMBL/GenBank/DDBJ whole genome shotgun (WGS) entry which is preliminary data.</text>
</comment>
<evidence type="ECO:0000256" key="4">
    <source>
        <dbReference type="ARBA" id="ARBA00022989"/>
    </source>
</evidence>
<dbReference type="GO" id="GO:0022857">
    <property type="term" value="F:transmembrane transporter activity"/>
    <property type="evidence" value="ECO:0007669"/>
    <property type="project" value="InterPro"/>
</dbReference>